<dbReference type="InterPro" id="IPR013740">
    <property type="entry name" value="Redoxin"/>
</dbReference>
<dbReference type="InterPro" id="IPR036249">
    <property type="entry name" value="Thioredoxin-like_sf"/>
</dbReference>
<dbReference type="SUPFAM" id="SSF52833">
    <property type="entry name" value="Thioredoxin-like"/>
    <property type="match status" value="1"/>
</dbReference>
<evidence type="ECO:0000313" key="4">
    <source>
        <dbReference type="EMBL" id="KXB65384.1"/>
    </source>
</evidence>
<feature type="domain" description="Thioredoxin" evidence="3">
    <location>
        <begin position="49"/>
        <end position="196"/>
    </location>
</feature>
<dbReference type="PATRIC" id="fig|755172.3.peg.1350"/>
<feature type="region of interest" description="Disordered" evidence="1">
    <location>
        <begin position="28"/>
        <end position="61"/>
    </location>
</feature>
<comment type="caution">
    <text evidence="4">The sequence shown here is derived from an EMBL/GenBank/DDBJ whole genome shotgun (WGS) entry which is preliminary data.</text>
</comment>
<feature type="signal peptide" evidence="2">
    <location>
        <begin position="1"/>
        <end position="25"/>
    </location>
</feature>
<proteinExistence type="predicted"/>
<dbReference type="PANTHER" id="PTHR42852:SF13">
    <property type="entry name" value="PROTEIN DIPZ"/>
    <property type="match status" value="1"/>
</dbReference>
<evidence type="ECO:0000313" key="5">
    <source>
        <dbReference type="Proteomes" id="UP000070442"/>
    </source>
</evidence>
<evidence type="ECO:0000256" key="1">
    <source>
        <dbReference type="SAM" id="MobiDB-lite"/>
    </source>
</evidence>
<dbReference type="PROSITE" id="PS51352">
    <property type="entry name" value="THIOREDOXIN_2"/>
    <property type="match status" value="1"/>
</dbReference>
<dbReference type="Pfam" id="PF08534">
    <property type="entry name" value="Redoxin"/>
    <property type="match status" value="1"/>
</dbReference>
<evidence type="ECO:0000256" key="2">
    <source>
        <dbReference type="SAM" id="SignalP"/>
    </source>
</evidence>
<dbReference type="AlphaFoldDB" id="A0A134ACD5"/>
<protein>
    <submittedName>
        <fullName evidence="4">Redoxin family protein</fullName>
    </submittedName>
</protein>
<dbReference type="OrthoDB" id="9809733at2"/>
<dbReference type="CDD" id="cd02966">
    <property type="entry name" value="TlpA_like_family"/>
    <property type="match status" value="1"/>
</dbReference>
<reference evidence="5" key="1">
    <citation type="submission" date="2016-01" db="EMBL/GenBank/DDBJ databases">
        <authorList>
            <person name="Mitreva M."/>
            <person name="Pepin K.H."/>
            <person name="Mihindukulasuriya K.A."/>
            <person name="Fulton R."/>
            <person name="Fronick C."/>
            <person name="O'Laughlin M."/>
            <person name="Miner T."/>
            <person name="Herter B."/>
            <person name="Rosa B.A."/>
            <person name="Cordes M."/>
            <person name="Tomlinson C."/>
            <person name="Wollam A."/>
            <person name="Palsikar V.B."/>
            <person name="Mardis E.R."/>
            <person name="Wilson R.K."/>
        </authorList>
    </citation>
    <scope>NUCLEOTIDE SEQUENCE [LARGE SCALE GENOMIC DNA]</scope>
    <source>
        <strain evidence="5">DNF00729</strain>
    </source>
</reference>
<sequence length="202" mass="22010">MKMKLNLKKITVVLLALALAVPVTACGKKEDNKGNNDKTSTEASAAQTGEMPKTFPEFTGTDLDGNKVDGSVFKEHAATVVNFWFTDCGACVQEMPQLQKLADGWKDQDVALKGLLVERDKNDKAKEILKTKGVNYQNIVPDEGDGIDGMIVNIFAFPTTIVVDRNGNIVGDPIQGSLDTKDKIKALQDRIDDVVAKDKENK</sequence>
<dbReference type="EMBL" id="LSDG01000042">
    <property type="protein sequence ID" value="KXB65384.1"/>
    <property type="molecule type" value="Genomic_DNA"/>
</dbReference>
<feature type="chain" id="PRO_5039287136" evidence="2">
    <location>
        <begin position="26"/>
        <end position="202"/>
    </location>
</feature>
<keyword evidence="2" id="KW-0732">Signal</keyword>
<dbReference type="Gene3D" id="3.40.30.10">
    <property type="entry name" value="Glutaredoxin"/>
    <property type="match status" value="1"/>
</dbReference>
<dbReference type="PANTHER" id="PTHR42852">
    <property type="entry name" value="THIOL:DISULFIDE INTERCHANGE PROTEIN DSBE"/>
    <property type="match status" value="1"/>
</dbReference>
<organism evidence="4 5">
    <name type="scientific">Aedoeadaptatus coxii</name>
    <dbReference type="NCBI Taxonomy" id="755172"/>
    <lineage>
        <taxon>Bacteria</taxon>
        <taxon>Bacillati</taxon>
        <taxon>Bacillota</taxon>
        <taxon>Tissierellia</taxon>
        <taxon>Tissierellales</taxon>
        <taxon>Peptoniphilaceae</taxon>
        <taxon>Aedoeadaptatus</taxon>
    </lineage>
</organism>
<dbReference type="GO" id="GO:0016491">
    <property type="term" value="F:oxidoreductase activity"/>
    <property type="evidence" value="ECO:0007669"/>
    <property type="project" value="InterPro"/>
</dbReference>
<dbReference type="STRING" id="755172.HMPREF1863_01390"/>
<feature type="compositionally biased region" description="Basic and acidic residues" evidence="1">
    <location>
        <begin position="28"/>
        <end position="40"/>
    </location>
</feature>
<keyword evidence="5" id="KW-1185">Reference proteome</keyword>
<dbReference type="InterPro" id="IPR050553">
    <property type="entry name" value="Thioredoxin_ResA/DsbE_sf"/>
</dbReference>
<name>A0A134ACD5_9FIRM</name>
<dbReference type="InterPro" id="IPR013766">
    <property type="entry name" value="Thioredoxin_domain"/>
</dbReference>
<evidence type="ECO:0000259" key="3">
    <source>
        <dbReference type="PROSITE" id="PS51352"/>
    </source>
</evidence>
<gene>
    <name evidence="4" type="ORF">HMPREF1863_01390</name>
</gene>
<accession>A0A134ACD5</accession>
<dbReference type="Proteomes" id="UP000070442">
    <property type="component" value="Unassembled WGS sequence"/>
</dbReference>